<feature type="domain" description="DUF6867" evidence="2">
    <location>
        <begin position="13"/>
        <end position="117"/>
    </location>
</feature>
<feature type="transmembrane region" description="Helical" evidence="1">
    <location>
        <begin position="72"/>
        <end position="93"/>
    </location>
</feature>
<organism evidence="3 4">
    <name type="scientific">Methylobacterium oryzae CBMB20</name>
    <dbReference type="NCBI Taxonomy" id="693986"/>
    <lineage>
        <taxon>Bacteria</taxon>
        <taxon>Pseudomonadati</taxon>
        <taxon>Pseudomonadota</taxon>
        <taxon>Alphaproteobacteria</taxon>
        <taxon>Hyphomicrobiales</taxon>
        <taxon>Methylobacteriaceae</taxon>
        <taxon>Methylobacterium</taxon>
    </lineage>
</organism>
<dbReference type="Proteomes" id="UP000029492">
    <property type="component" value="Chromosome"/>
</dbReference>
<dbReference type="Pfam" id="PF21741">
    <property type="entry name" value="DUF6867"/>
    <property type="match status" value="1"/>
</dbReference>
<evidence type="ECO:0000313" key="3">
    <source>
        <dbReference type="EMBL" id="AIQ90426.1"/>
    </source>
</evidence>
<dbReference type="KEGG" id="mor:MOC_2671"/>
<gene>
    <name evidence="3" type="ORF">MOC_2671</name>
</gene>
<sequence>MSALQGILYEEPSAWLFLLVTVVMGGWAGWMAARGIARGWRPFWHCALALLLVAAAVRFIHYALFSGTLLSLHYYAVDAVVVMIIGAAGFRYTRTRQMTSQYRWLYEKTSPLTWRARAPEADEVR</sequence>
<feature type="transmembrane region" description="Helical" evidence="1">
    <location>
        <begin position="12"/>
        <end position="30"/>
    </location>
</feature>
<keyword evidence="1" id="KW-1133">Transmembrane helix</keyword>
<dbReference type="AlphaFoldDB" id="A0A089NR84"/>
<feature type="transmembrane region" description="Helical" evidence="1">
    <location>
        <begin position="42"/>
        <end position="60"/>
    </location>
</feature>
<dbReference type="InterPro" id="IPR049201">
    <property type="entry name" value="DUF6867"/>
</dbReference>
<dbReference type="HOGENOM" id="CLU_147829_0_0_5"/>
<protein>
    <submittedName>
        <fullName evidence="3">Protein of unassigned function</fullName>
    </submittedName>
</protein>
<name>A0A089NR84_9HYPH</name>
<dbReference type="EMBL" id="CP003811">
    <property type="protein sequence ID" value="AIQ90426.1"/>
    <property type="molecule type" value="Genomic_DNA"/>
</dbReference>
<evidence type="ECO:0000259" key="2">
    <source>
        <dbReference type="Pfam" id="PF21741"/>
    </source>
</evidence>
<keyword evidence="4" id="KW-1185">Reference proteome</keyword>
<dbReference type="STRING" id="693986.MOC_2671"/>
<evidence type="ECO:0000256" key="1">
    <source>
        <dbReference type="SAM" id="Phobius"/>
    </source>
</evidence>
<dbReference type="eggNOG" id="ENOG5032SWS">
    <property type="taxonomic scope" value="Bacteria"/>
</dbReference>
<reference evidence="3 4" key="1">
    <citation type="journal article" date="2014" name="PLoS ONE">
        <title>Genome Information of Methylobacterium oryzae, a Plant-Probiotic Methylotroph in the Phyllosphere.</title>
        <authorList>
            <person name="Kwak M.J."/>
            <person name="Jeong H."/>
            <person name="Madhaiyan M."/>
            <person name="Lee Y."/>
            <person name="Sa T.M."/>
            <person name="Oh T.K."/>
            <person name="Kim J.F."/>
        </authorList>
    </citation>
    <scope>NUCLEOTIDE SEQUENCE [LARGE SCALE GENOMIC DNA]</scope>
    <source>
        <strain evidence="3 4">CBMB20</strain>
    </source>
</reference>
<accession>A0A089NR84</accession>
<evidence type="ECO:0000313" key="4">
    <source>
        <dbReference type="Proteomes" id="UP000029492"/>
    </source>
</evidence>
<keyword evidence="1" id="KW-0472">Membrane</keyword>
<keyword evidence="1" id="KW-0812">Transmembrane</keyword>
<proteinExistence type="predicted"/>